<feature type="transmembrane region" description="Helical" evidence="2">
    <location>
        <begin position="74"/>
        <end position="93"/>
    </location>
</feature>
<evidence type="ECO:0000259" key="3">
    <source>
        <dbReference type="Pfam" id="PF25231"/>
    </source>
</evidence>
<dbReference type="GeneID" id="71927032"/>
<keyword evidence="2" id="KW-0812">Transmembrane</keyword>
<feature type="transmembrane region" description="Helical" evidence="2">
    <location>
        <begin position="206"/>
        <end position="228"/>
    </location>
</feature>
<dbReference type="EMBL" id="CP096019">
    <property type="protein sequence ID" value="UPM43471.1"/>
    <property type="molecule type" value="Genomic_DNA"/>
</dbReference>
<evidence type="ECO:0000313" key="5">
    <source>
        <dbReference type="Proteomes" id="UP000831768"/>
    </source>
</evidence>
<feature type="region of interest" description="Disordered" evidence="1">
    <location>
        <begin position="268"/>
        <end position="288"/>
    </location>
</feature>
<feature type="transmembrane region" description="Helical" evidence="2">
    <location>
        <begin position="128"/>
        <end position="151"/>
    </location>
</feature>
<feature type="domain" description="DUF7847" evidence="3">
    <location>
        <begin position="3"/>
        <end position="261"/>
    </location>
</feature>
<protein>
    <recommendedName>
        <fullName evidence="3">DUF7847 domain-containing protein</fullName>
    </recommendedName>
</protein>
<gene>
    <name evidence="4" type="ORF">MW046_03255</name>
</gene>
<feature type="transmembrane region" description="Helical" evidence="2">
    <location>
        <begin position="234"/>
        <end position="258"/>
    </location>
</feature>
<dbReference type="KEGG" id="haad:MW046_03255"/>
<dbReference type="InterPro" id="IPR057169">
    <property type="entry name" value="DUF7847"/>
</dbReference>
<keyword evidence="5" id="KW-1185">Reference proteome</keyword>
<evidence type="ECO:0000256" key="1">
    <source>
        <dbReference type="SAM" id="MobiDB-lite"/>
    </source>
</evidence>
<keyword evidence="2" id="KW-0472">Membrane</keyword>
<organism evidence="4 5">
    <name type="scientific">Halocatena salina</name>
    <dbReference type="NCBI Taxonomy" id="2934340"/>
    <lineage>
        <taxon>Archaea</taxon>
        <taxon>Methanobacteriati</taxon>
        <taxon>Methanobacteriota</taxon>
        <taxon>Stenosarchaea group</taxon>
        <taxon>Halobacteria</taxon>
        <taxon>Halobacteriales</taxon>
        <taxon>Natronomonadaceae</taxon>
        <taxon>Halocatena</taxon>
    </lineage>
</organism>
<evidence type="ECO:0000313" key="4">
    <source>
        <dbReference type="EMBL" id="UPM43471.1"/>
    </source>
</evidence>
<keyword evidence="2" id="KW-1133">Transmembrane helix</keyword>
<proteinExistence type="predicted"/>
<dbReference type="AlphaFoldDB" id="A0A8U0A2N6"/>
<feature type="transmembrane region" description="Helical" evidence="2">
    <location>
        <begin position="21"/>
        <end position="43"/>
    </location>
</feature>
<feature type="transmembrane region" description="Helical" evidence="2">
    <location>
        <begin position="157"/>
        <end position="176"/>
    </location>
</feature>
<dbReference type="Pfam" id="PF25231">
    <property type="entry name" value="DUF7847"/>
    <property type="match status" value="1"/>
</dbReference>
<reference evidence="4" key="1">
    <citation type="submission" date="2022-04" db="EMBL/GenBank/DDBJ databases">
        <title>Halocatena sp. nov., isolated from a salt lake.</title>
        <authorList>
            <person name="Cui H.-L."/>
        </authorList>
    </citation>
    <scope>NUCLEOTIDE SEQUENCE</scope>
    <source>
        <strain evidence="4">AD-1</strain>
    </source>
</reference>
<sequence length="288" mass="32164">MSLRIRDSLRNGFDRATNRNAGHLFVVFFFVTLMSTIVTNSAVTMVSNRLRELFREMSAEPLPSEAMVAPSPPIAIPMSLELTLVLVGILWIAGETARVISDRTFISEETEQLYEPTRWIGWATLSSFAYVVIFNFLLLLYVFSISFLGVLAPVLGLFWTLVGGIVMIVVSLLLFFTRQEIATRDVGPIEAMTGSWSLVRTNEIELFGLGVILTLIDIAHQIVSFSIGSVSQRLMIVVSPLLSAAVLVFFSAVVAQAYRQLRSEARRDKSETTEWPLDPNDEWNDPPL</sequence>
<accession>A0A8U0A2N6</accession>
<feature type="compositionally biased region" description="Acidic residues" evidence="1">
    <location>
        <begin position="279"/>
        <end position="288"/>
    </location>
</feature>
<evidence type="ECO:0000256" key="2">
    <source>
        <dbReference type="SAM" id="Phobius"/>
    </source>
</evidence>
<name>A0A8U0A2N6_9EURY</name>
<dbReference type="Proteomes" id="UP000831768">
    <property type="component" value="Chromosome"/>
</dbReference>
<dbReference type="RefSeq" id="WP_247994138.1">
    <property type="nucleotide sequence ID" value="NZ_CP096019.1"/>
</dbReference>